<feature type="domain" description="DUF4097" evidence="1">
    <location>
        <begin position="21"/>
        <end position="249"/>
    </location>
</feature>
<evidence type="ECO:0000313" key="3">
    <source>
        <dbReference type="Proteomes" id="UP000659223"/>
    </source>
</evidence>
<dbReference type="RefSeq" id="WP_190020979.1">
    <property type="nucleotide sequence ID" value="NZ_BMUT01000002.1"/>
</dbReference>
<evidence type="ECO:0000259" key="1">
    <source>
        <dbReference type="Pfam" id="PF13349"/>
    </source>
</evidence>
<accession>A0ABQ2Y916</accession>
<name>A0ABQ2Y916_9ACTN</name>
<evidence type="ECO:0000313" key="2">
    <source>
        <dbReference type="EMBL" id="GGX72567.1"/>
    </source>
</evidence>
<organism evidence="2 3">
    <name type="scientific">Streptomyces hiroshimensis</name>
    <dbReference type="NCBI Taxonomy" id="66424"/>
    <lineage>
        <taxon>Bacteria</taxon>
        <taxon>Bacillati</taxon>
        <taxon>Actinomycetota</taxon>
        <taxon>Actinomycetes</taxon>
        <taxon>Kitasatosporales</taxon>
        <taxon>Streptomycetaceae</taxon>
        <taxon>Streptomyces</taxon>
    </lineage>
</organism>
<dbReference type="InterPro" id="IPR025164">
    <property type="entry name" value="Toastrack_DUF4097"/>
</dbReference>
<protein>
    <recommendedName>
        <fullName evidence="1">DUF4097 domain-containing protein</fullName>
    </recommendedName>
</protein>
<keyword evidence="3" id="KW-1185">Reference proteome</keyword>
<comment type="caution">
    <text evidence="2">The sequence shown here is derived from an EMBL/GenBank/DDBJ whole genome shotgun (WGS) entry which is preliminary data.</text>
</comment>
<dbReference type="EMBL" id="BMUT01000002">
    <property type="protein sequence ID" value="GGX72567.1"/>
    <property type="molecule type" value="Genomic_DNA"/>
</dbReference>
<proteinExistence type="predicted"/>
<gene>
    <name evidence="2" type="ORF">GCM10010324_17360</name>
</gene>
<reference evidence="3" key="1">
    <citation type="journal article" date="2019" name="Int. J. Syst. Evol. Microbiol.">
        <title>The Global Catalogue of Microorganisms (GCM) 10K type strain sequencing project: providing services to taxonomists for standard genome sequencing and annotation.</title>
        <authorList>
            <consortium name="The Broad Institute Genomics Platform"/>
            <consortium name="The Broad Institute Genome Sequencing Center for Infectious Disease"/>
            <person name="Wu L."/>
            <person name="Ma J."/>
        </authorList>
    </citation>
    <scope>NUCLEOTIDE SEQUENCE [LARGE SCALE GENOMIC DNA]</scope>
    <source>
        <strain evidence="3">JCM 4586</strain>
    </source>
</reference>
<dbReference type="Pfam" id="PF13349">
    <property type="entry name" value="DUF4097"/>
    <property type="match status" value="1"/>
</dbReference>
<sequence>MPAFDTPGPLSVTLEFDLGTVRVTAGKRTDTVVEVRPTDGARDVDVRAAEQTKVSCSGGKLLVKGPKKRSPFGKCGSLDVTVELPAGSDVHGDSPMADFLCEGRFGELRITTSLGDIHVDEADTVYLKTSLGAVRAGRVAGDAEVYGAGRIDLGEIAGDTKVKNANGETTVGEVSGELRANASNGRISVGVAHAGVDARTSLGDIRIGEVARGKVSLRTAAGDLDVGIRETSAAWLDVHTGVGAVRNSLGSSEGPGGSAETVEVHAGTGVGNVLIHRA</sequence>
<dbReference type="Proteomes" id="UP000659223">
    <property type="component" value="Unassembled WGS sequence"/>
</dbReference>